<evidence type="ECO:0000259" key="4">
    <source>
        <dbReference type="PROSITE" id="PS50240"/>
    </source>
</evidence>
<organism evidence="5 6">
    <name type="scientific">Drosophila kikkawai</name>
    <name type="common">Fruit fly</name>
    <dbReference type="NCBI Taxonomy" id="30033"/>
    <lineage>
        <taxon>Eukaryota</taxon>
        <taxon>Metazoa</taxon>
        <taxon>Ecdysozoa</taxon>
        <taxon>Arthropoda</taxon>
        <taxon>Hexapoda</taxon>
        <taxon>Insecta</taxon>
        <taxon>Pterygota</taxon>
        <taxon>Neoptera</taxon>
        <taxon>Endopterygota</taxon>
        <taxon>Diptera</taxon>
        <taxon>Brachycera</taxon>
        <taxon>Muscomorpha</taxon>
        <taxon>Ephydroidea</taxon>
        <taxon>Drosophilidae</taxon>
        <taxon>Drosophila</taxon>
        <taxon>Sophophora</taxon>
    </lineage>
</organism>
<evidence type="ECO:0000256" key="1">
    <source>
        <dbReference type="ARBA" id="ARBA00023157"/>
    </source>
</evidence>
<evidence type="ECO:0000256" key="2">
    <source>
        <dbReference type="ARBA" id="ARBA00024195"/>
    </source>
</evidence>
<dbReference type="RefSeq" id="XP_017017857.1">
    <property type="nucleotide sequence ID" value="XM_017162368.2"/>
</dbReference>
<name>A0A6P4HPS5_DROKI</name>
<dbReference type="PANTHER" id="PTHR24256">
    <property type="entry name" value="TRYPTASE-RELATED"/>
    <property type="match status" value="1"/>
</dbReference>
<keyword evidence="3" id="KW-0732">Signal</keyword>
<dbReference type="Pfam" id="PF00089">
    <property type="entry name" value="Trypsin"/>
    <property type="match status" value="1"/>
</dbReference>
<dbReference type="InterPro" id="IPR043504">
    <property type="entry name" value="Peptidase_S1_PA_chymotrypsin"/>
</dbReference>
<dbReference type="GO" id="GO:0006508">
    <property type="term" value="P:proteolysis"/>
    <property type="evidence" value="ECO:0007669"/>
    <property type="project" value="InterPro"/>
</dbReference>
<dbReference type="PROSITE" id="PS50240">
    <property type="entry name" value="TRYPSIN_DOM"/>
    <property type="match status" value="1"/>
</dbReference>
<dbReference type="CDD" id="cd00190">
    <property type="entry name" value="Tryp_SPc"/>
    <property type="match status" value="1"/>
</dbReference>
<dbReference type="GO" id="GO:0004252">
    <property type="term" value="F:serine-type endopeptidase activity"/>
    <property type="evidence" value="ECO:0007669"/>
    <property type="project" value="InterPro"/>
</dbReference>
<evidence type="ECO:0000256" key="3">
    <source>
        <dbReference type="SAM" id="SignalP"/>
    </source>
</evidence>
<dbReference type="InterPro" id="IPR001314">
    <property type="entry name" value="Peptidase_S1A"/>
</dbReference>
<dbReference type="InterPro" id="IPR009003">
    <property type="entry name" value="Peptidase_S1_PA"/>
</dbReference>
<protein>
    <submittedName>
        <fullName evidence="6">Chymotrypsin-1</fullName>
    </submittedName>
</protein>
<dbReference type="Gene3D" id="2.40.10.10">
    <property type="entry name" value="Trypsin-like serine proteases"/>
    <property type="match status" value="1"/>
</dbReference>
<dbReference type="FunFam" id="2.40.10.10:FF:000068">
    <property type="entry name" value="transmembrane protease serine 2"/>
    <property type="match status" value="1"/>
</dbReference>
<dbReference type="SMART" id="SM00020">
    <property type="entry name" value="Tryp_SPc"/>
    <property type="match status" value="1"/>
</dbReference>
<gene>
    <name evidence="6" type="primary">LOC108071586</name>
</gene>
<feature type="domain" description="Peptidase S1" evidence="4">
    <location>
        <begin position="24"/>
        <end position="267"/>
    </location>
</feature>
<dbReference type="PROSITE" id="PS00134">
    <property type="entry name" value="TRYPSIN_HIS"/>
    <property type="match status" value="1"/>
</dbReference>
<keyword evidence="1" id="KW-1015">Disulfide bond</keyword>
<feature type="signal peptide" evidence="3">
    <location>
        <begin position="1"/>
        <end position="16"/>
    </location>
</feature>
<evidence type="ECO:0000313" key="5">
    <source>
        <dbReference type="Proteomes" id="UP001652661"/>
    </source>
</evidence>
<comment type="similarity">
    <text evidence="2">Belongs to the peptidase S1 family. CLIP subfamily.</text>
</comment>
<dbReference type="GeneID" id="108071586"/>
<proteinExistence type="inferred from homology"/>
<dbReference type="SUPFAM" id="SSF50494">
    <property type="entry name" value="Trypsin-like serine proteases"/>
    <property type="match status" value="1"/>
</dbReference>
<reference evidence="6" key="1">
    <citation type="submission" date="2025-08" db="UniProtKB">
        <authorList>
            <consortium name="RefSeq"/>
        </authorList>
    </citation>
    <scope>IDENTIFICATION</scope>
    <source>
        <strain evidence="6">14028-0561.14</strain>
        <tissue evidence="6">Whole fly</tissue>
    </source>
</reference>
<sequence>MILQLVLLLQVALGFSQEIGSLRIMNGTKAKLTQFPYQVGLLSFFQDHMDEPNLCGGAILNEFFILTAAHCLQDPKSKLSKVIVQVGSLYAPGDEKAITVEPINTRVHKNFNRKTVENDLGLIKLPRMIKFNWLRQPVKLPKNPLRKFTGRQAVVAGWGLTTKKEPSSVLQYLNVTIISNSECQRQWTKQLNGTGKRKDIYSSFMCIDSKEGLPCQGDSGGPLVLADGSRTLVGVVSHGYDWACKIKVPDVSTRVSQFVKWIEINMLSM</sequence>
<dbReference type="PRINTS" id="PR00722">
    <property type="entry name" value="CHYMOTRYPSIN"/>
</dbReference>
<keyword evidence="5" id="KW-1185">Reference proteome</keyword>
<evidence type="ECO:0000313" key="6">
    <source>
        <dbReference type="RefSeq" id="XP_017017857.1"/>
    </source>
</evidence>
<accession>A0A6P4HPS5</accession>
<dbReference type="OrthoDB" id="5565075at2759"/>
<dbReference type="Proteomes" id="UP001652661">
    <property type="component" value="Chromosome 3L"/>
</dbReference>
<dbReference type="InterPro" id="IPR051487">
    <property type="entry name" value="Ser/Thr_Proteases_Immune/Dev"/>
</dbReference>
<dbReference type="InterPro" id="IPR018114">
    <property type="entry name" value="TRYPSIN_HIS"/>
</dbReference>
<dbReference type="InterPro" id="IPR001254">
    <property type="entry name" value="Trypsin_dom"/>
</dbReference>
<feature type="chain" id="PRO_5027611342" evidence="3">
    <location>
        <begin position="17"/>
        <end position="269"/>
    </location>
</feature>
<dbReference type="AlphaFoldDB" id="A0A6P4HPS5"/>